<sequence length="128" mass="13533">MWVGIVLALATGLVGGFVAGRFTSGGWQARAVHGLLAGLIGGLLFGVTLWFGMSYVIPRADHSALWGINYALATYPIGIRQLSWLYTGNTLIVPLILLSMVLFAVEGYIAGGAAPRSCLSHDPPSNYP</sequence>
<gene>
    <name evidence="2" type="ORF">HSB1_48190</name>
</gene>
<dbReference type="EMBL" id="ALJD01000017">
    <property type="protein sequence ID" value="EJN57002.1"/>
    <property type="molecule type" value="Genomic_DNA"/>
</dbReference>
<name>J3ESQ2_9EURY</name>
<organism evidence="2 3">
    <name type="scientific">Halogranum salarium B-1</name>
    <dbReference type="NCBI Taxonomy" id="1210908"/>
    <lineage>
        <taxon>Archaea</taxon>
        <taxon>Methanobacteriati</taxon>
        <taxon>Methanobacteriota</taxon>
        <taxon>Stenosarchaea group</taxon>
        <taxon>Halobacteria</taxon>
        <taxon>Halobacteriales</taxon>
        <taxon>Haloferacaceae</taxon>
    </lineage>
</organism>
<proteinExistence type="predicted"/>
<feature type="transmembrane region" description="Helical" evidence="1">
    <location>
        <begin position="35"/>
        <end position="57"/>
    </location>
</feature>
<evidence type="ECO:0000256" key="1">
    <source>
        <dbReference type="SAM" id="Phobius"/>
    </source>
</evidence>
<feature type="transmembrane region" description="Helical" evidence="1">
    <location>
        <begin position="91"/>
        <end position="111"/>
    </location>
</feature>
<comment type="caution">
    <text evidence="2">The sequence shown here is derived from an EMBL/GenBank/DDBJ whole genome shotgun (WGS) entry which is preliminary data.</text>
</comment>
<reference evidence="2 3" key="1">
    <citation type="journal article" date="2012" name="J. Bacteriol.">
        <title>Draft Genome Sequence of the Extremely Halophilic Archaeon Halogranum salarium B-1T.</title>
        <authorList>
            <person name="Kim K.K."/>
            <person name="Lee K.C."/>
            <person name="Lee J.S."/>
        </authorList>
    </citation>
    <scope>NUCLEOTIDE SEQUENCE [LARGE SCALE GENOMIC DNA]</scope>
    <source>
        <strain evidence="2 3">B-1</strain>
    </source>
</reference>
<dbReference type="eggNOG" id="ENOG502N5JN">
    <property type="taxonomic scope" value="Archaea"/>
</dbReference>
<evidence type="ECO:0000313" key="2">
    <source>
        <dbReference type="EMBL" id="EJN57002.1"/>
    </source>
</evidence>
<keyword evidence="1" id="KW-0472">Membrane</keyword>
<dbReference type="Proteomes" id="UP000007813">
    <property type="component" value="Unassembled WGS sequence"/>
</dbReference>
<keyword evidence="1" id="KW-0812">Transmembrane</keyword>
<evidence type="ECO:0000313" key="3">
    <source>
        <dbReference type="Proteomes" id="UP000007813"/>
    </source>
</evidence>
<dbReference type="AlphaFoldDB" id="J3ESQ2"/>
<feature type="transmembrane region" description="Helical" evidence="1">
    <location>
        <begin position="64"/>
        <end position="85"/>
    </location>
</feature>
<accession>J3ESQ2</accession>
<keyword evidence="1" id="KW-1133">Transmembrane helix</keyword>
<protein>
    <submittedName>
        <fullName evidence="2">Uncharacterized protein</fullName>
    </submittedName>
</protein>